<evidence type="ECO:0000313" key="4">
    <source>
        <dbReference type="Proteomes" id="UP000469385"/>
    </source>
</evidence>
<protein>
    <submittedName>
        <fullName evidence="3">Secretion system X translation initiation factor</fullName>
    </submittedName>
</protein>
<dbReference type="Proteomes" id="UP000469385">
    <property type="component" value="Unassembled WGS sequence"/>
</dbReference>
<keyword evidence="4" id="KW-1185">Reference proteome</keyword>
<evidence type="ECO:0000256" key="1">
    <source>
        <dbReference type="SAM" id="MobiDB-lite"/>
    </source>
</evidence>
<reference evidence="3 4" key="1">
    <citation type="submission" date="2019-12" db="EMBL/GenBank/DDBJ databases">
        <authorList>
            <person name="Huq M.A."/>
        </authorList>
    </citation>
    <scope>NUCLEOTIDE SEQUENCE [LARGE SCALE GENOMIC DNA]</scope>
    <source>
        <strain evidence="3 4">MAH-25</strain>
    </source>
</reference>
<evidence type="ECO:0000313" key="3">
    <source>
        <dbReference type="EMBL" id="MVQ31790.1"/>
    </source>
</evidence>
<feature type="signal peptide" evidence="2">
    <location>
        <begin position="1"/>
        <end position="20"/>
    </location>
</feature>
<feature type="compositionally biased region" description="Low complexity" evidence="1">
    <location>
        <begin position="64"/>
        <end position="77"/>
    </location>
</feature>
<feature type="compositionally biased region" description="Pro residues" evidence="1">
    <location>
        <begin position="88"/>
        <end position="97"/>
    </location>
</feature>
<dbReference type="GO" id="GO:0003743">
    <property type="term" value="F:translation initiation factor activity"/>
    <property type="evidence" value="ECO:0007669"/>
    <property type="project" value="UniProtKB-KW"/>
</dbReference>
<dbReference type="RefSeq" id="WP_157399801.1">
    <property type="nucleotide sequence ID" value="NZ_WSEL01000009.1"/>
</dbReference>
<comment type="caution">
    <text evidence="3">The sequence shown here is derived from an EMBL/GenBank/DDBJ whole genome shotgun (WGS) entry which is preliminary data.</text>
</comment>
<accession>A0A6N8J0J8</accession>
<name>A0A6N8J0J8_9BURK</name>
<keyword evidence="3" id="KW-0648">Protein biosynthesis</keyword>
<feature type="compositionally biased region" description="Low complexity" evidence="1">
    <location>
        <begin position="31"/>
        <end position="49"/>
    </location>
</feature>
<organism evidence="3 4">
    <name type="scientific">Ramlibacter pinisoli</name>
    <dbReference type="NCBI Taxonomy" id="2682844"/>
    <lineage>
        <taxon>Bacteria</taxon>
        <taxon>Pseudomonadati</taxon>
        <taxon>Pseudomonadota</taxon>
        <taxon>Betaproteobacteria</taxon>
        <taxon>Burkholderiales</taxon>
        <taxon>Comamonadaceae</taxon>
        <taxon>Ramlibacter</taxon>
    </lineage>
</organism>
<feature type="region of interest" description="Disordered" evidence="1">
    <location>
        <begin position="31"/>
        <end position="110"/>
    </location>
</feature>
<keyword evidence="3" id="KW-0396">Initiation factor</keyword>
<dbReference type="EMBL" id="WSEL01000009">
    <property type="protein sequence ID" value="MVQ31790.1"/>
    <property type="molecule type" value="Genomic_DNA"/>
</dbReference>
<dbReference type="AlphaFoldDB" id="A0A6N8J0J8"/>
<gene>
    <name evidence="3" type="ORF">GON04_20195</name>
</gene>
<proteinExistence type="predicted"/>
<sequence>MSRRWLFWTTFLAGAGVVAAWPALVGQTAAAPAPAAGPRGPAAVAAGPLDRLRGLPPAPPPDTPAAEPAGAAASRPAGVELFAVKSWQPPPPPPPPVTVATAPAAPPPPAAPAAPPLPFRFLGRLEQDASRKVFLQRGERVYAVAAGDVIDGQYRVDSIDAAQLRLTYLPLNIAQTLGIGSS</sequence>
<evidence type="ECO:0000256" key="2">
    <source>
        <dbReference type="SAM" id="SignalP"/>
    </source>
</evidence>
<feature type="chain" id="PRO_5026690500" evidence="2">
    <location>
        <begin position="21"/>
        <end position="182"/>
    </location>
</feature>
<keyword evidence="2" id="KW-0732">Signal</keyword>